<evidence type="ECO:0000313" key="6">
    <source>
        <dbReference type="Proteomes" id="UP000001554"/>
    </source>
</evidence>
<proteinExistence type="inferred from homology"/>
<dbReference type="GO" id="GO:0005765">
    <property type="term" value="C:lysosomal membrane"/>
    <property type="evidence" value="ECO:0007669"/>
    <property type="project" value="UniProtKB-SubCell"/>
</dbReference>
<dbReference type="OMA" id="HAAKNFA"/>
<evidence type="ECO:0000256" key="4">
    <source>
        <dbReference type="ARBA" id="ARBA00023136"/>
    </source>
</evidence>
<evidence type="ECO:0000256" key="2">
    <source>
        <dbReference type="ARBA" id="ARBA00005433"/>
    </source>
</evidence>
<reference evidence="7" key="2">
    <citation type="submission" date="2025-08" db="UniProtKB">
        <authorList>
            <consortium name="RefSeq"/>
        </authorList>
    </citation>
    <scope>IDENTIFICATION</scope>
    <source>
        <strain evidence="7">S238N-H82</strain>
        <tissue evidence="7">Testes</tissue>
    </source>
</reference>
<evidence type="ECO:0000256" key="1">
    <source>
        <dbReference type="ARBA" id="ARBA00004656"/>
    </source>
</evidence>
<dbReference type="GeneID" id="118414600"/>
<comment type="similarity">
    <text evidence="2">Belongs to the BORCS7 family.</text>
</comment>
<dbReference type="Pfam" id="PF16088">
    <property type="entry name" value="BORCS7"/>
    <property type="match status" value="1"/>
</dbReference>
<keyword evidence="5" id="KW-0458">Lysosome</keyword>
<gene>
    <name evidence="7" type="primary">LOC118414600</name>
</gene>
<accession>A0A9J7L1Z2</accession>
<evidence type="ECO:0000313" key="7">
    <source>
        <dbReference type="RefSeq" id="XP_035674647.1"/>
    </source>
</evidence>
<dbReference type="Proteomes" id="UP000001554">
    <property type="component" value="Chromosome 4"/>
</dbReference>
<keyword evidence="4" id="KW-0472">Membrane</keyword>
<dbReference type="PANTHER" id="PTHR31397">
    <property type="entry name" value="BLOC-1-RELATED COMPLEX SUBUNIT 7 BORSC7"/>
    <property type="match status" value="1"/>
</dbReference>
<name>A0A9J7L1Z2_BRAFL</name>
<dbReference type="RefSeq" id="XP_035674647.1">
    <property type="nucleotide sequence ID" value="XM_035818754.1"/>
</dbReference>
<dbReference type="AlphaFoldDB" id="A0A9J7L1Z2"/>
<protein>
    <recommendedName>
        <fullName evidence="3">BLOC-1-related complex subunit 7</fullName>
    </recommendedName>
</protein>
<dbReference type="PANTHER" id="PTHR31397:SF1">
    <property type="entry name" value="BLOC-1-RELATED COMPLEX SUBUNIT 7"/>
    <property type="match status" value="1"/>
</dbReference>
<dbReference type="InterPro" id="IPR032143">
    <property type="entry name" value="BORCS7"/>
</dbReference>
<dbReference type="KEGG" id="bfo:118414600"/>
<dbReference type="OrthoDB" id="5567844at2759"/>
<sequence>MTSSPKLDPKTKISDKIIGNINDTGSLCRQLLRGSRSSEVLNLAATNFAGQEKTLENSDQNLKKMSIIAAHLQFQADAIERSVEVTDTLQDQLKTIQR</sequence>
<organism evidence="6 7">
    <name type="scientific">Branchiostoma floridae</name>
    <name type="common">Florida lancelet</name>
    <name type="synonym">Amphioxus</name>
    <dbReference type="NCBI Taxonomy" id="7739"/>
    <lineage>
        <taxon>Eukaryota</taxon>
        <taxon>Metazoa</taxon>
        <taxon>Chordata</taxon>
        <taxon>Cephalochordata</taxon>
        <taxon>Leptocardii</taxon>
        <taxon>Amphioxiformes</taxon>
        <taxon>Branchiostomatidae</taxon>
        <taxon>Branchiostoma</taxon>
    </lineage>
</organism>
<comment type="subcellular location">
    <subcellularLocation>
        <location evidence="1">Lysosome membrane</location>
    </subcellularLocation>
</comment>
<evidence type="ECO:0000256" key="3">
    <source>
        <dbReference type="ARBA" id="ARBA00022295"/>
    </source>
</evidence>
<keyword evidence="6" id="KW-1185">Reference proteome</keyword>
<evidence type="ECO:0000256" key="5">
    <source>
        <dbReference type="ARBA" id="ARBA00023228"/>
    </source>
</evidence>
<reference evidence="6" key="1">
    <citation type="journal article" date="2020" name="Nat. Ecol. Evol.">
        <title>Deeply conserved synteny resolves early events in vertebrate evolution.</title>
        <authorList>
            <person name="Simakov O."/>
            <person name="Marletaz F."/>
            <person name="Yue J.X."/>
            <person name="O'Connell B."/>
            <person name="Jenkins J."/>
            <person name="Brandt A."/>
            <person name="Calef R."/>
            <person name="Tung C.H."/>
            <person name="Huang T.K."/>
            <person name="Schmutz J."/>
            <person name="Satoh N."/>
            <person name="Yu J.K."/>
            <person name="Putnam N.H."/>
            <person name="Green R.E."/>
            <person name="Rokhsar D.S."/>
        </authorList>
    </citation>
    <scope>NUCLEOTIDE SEQUENCE [LARGE SCALE GENOMIC DNA]</scope>
    <source>
        <strain evidence="6">S238N-H82</strain>
    </source>
</reference>